<name>A0A1X0NCS3_9PSED</name>
<accession>A0A1X0NCS3</accession>
<organism evidence="2 3">
    <name type="scientific">Pseudomonas floridensis</name>
    <dbReference type="NCBI Taxonomy" id="1958950"/>
    <lineage>
        <taxon>Bacteria</taxon>
        <taxon>Pseudomonadati</taxon>
        <taxon>Pseudomonadota</taxon>
        <taxon>Gammaproteobacteria</taxon>
        <taxon>Pseudomonadales</taxon>
        <taxon>Pseudomonadaceae</taxon>
        <taxon>Pseudomonas</taxon>
    </lineage>
</organism>
<evidence type="ECO:0000313" key="2">
    <source>
        <dbReference type="EMBL" id="ORC61315.1"/>
    </source>
</evidence>
<feature type="region of interest" description="Disordered" evidence="1">
    <location>
        <begin position="1"/>
        <end position="23"/>
    </location>
</feature>
<sequence>MPCGRCGHESAQVGESERDSKAFSRPLISGSEAIMPRRFCLVKRFVVLFINHYIIREKRLTGH</sequence>
<comment type="caution">
    <text evidence="2">The sequence shown here is derived from an EMBL/GenBank/DDBJ whole genome shotgun (WGS) entry which is preliminary data.</text>
</comment>
<protein>
    <submittedName>
        <fullName evidence="2">Uncharacterized protein</fullName>
    </submittedName>
</protein>
<gene>
    <name evidence="2" type="ORF">BZK31_03815</name>
</gene>
<reference evidence="3" key="1">
    <citation type="submission" date="2017-02" db="EMBL/GenBank/DDBJ databases">
        <title>Pseudomonas floridae sp. nov., a novel pathogenic bacterial species isolated from tomato.</title>
        <authorList>
            <person name="Timilsina S."/>
            <person name="Vallad G.E."/>
            <person name="Jones J.B."/>
        </authorList>
    </citation>
    <scope>NUCLEOTIDE SEQUENCE [LARGE SCALE GENOMIC DNA]</scope>
    <source>
        <strain evidence="3">GEV388</strain>
    </source>
</reference>
<dbReference type="AlphaFoldDB" id="A0A1X0NCS3"/>
<dbReference type="Proteomes" id="UP000192815">
    <property type="component" value="Unassembled WGS sequence"/>
</dbReference>
<dbReference type="EMBL" id="MUIO01000011">
    <property type="protein sequence ID" value="ORC61315.1"/>
    <property type="molecule type" value="Genomic_DNA"/>
</dbReference>
<evidence type="ECO:0000313" key="3">
    <source>
        <dbReference type="Proteomes" id="UP000192815"/>
    </source>
</evidence>
<keyword evidence="3" id="KW-1185">Reference proteome</keyword>
<proteinExistence type="predicted"/>
<evidence type="ECO:0000256" key="1">
    <source>
        <dbReference type="SAM" id="MobiDB-lite"/>
    </source>
</evidence>